<accession>A0ABW3NZ94</accession>
<evidence type="ECO:0000313" key="8">
    <source>
        <dbReference type="Proteomes" id="UP001597203"/>
    </source>
</evidence>
<sequence>MRKTVILTIVMTFSAACTAAAGGRFAAPPTSGSDTPAARGAAFARAHCAACHAVEPGFSPKPEAPTFEAIANARGLTIDTLRPWLRDSHNFPEVMNFAIAPEQVDDLAAHILTLKSPDYRPPIQ</sequence>
<evidence type="ECO:0000256" key="1">
    <source>
        <dbReference type="ARBA" id="ARBA00022617"/>
    </source>
</evidence>
<dbReference type="Pfam" id="PF00034">
    <property type="entry name" value="Cytochrom_C"/>
    <property type="match status" value="1"/>
</dbReference>
<feature type="chain" id="PRO_5045576285" evidence="5">
    <location>
        <begin position="27"/>
        <end position="124"/>
    </location>
</feature>
<organism evidence="7 8">
    <name type="scientific">Sphingobium olei</name>
    <dbReference type="NCBI Taxonomy" id="420955"/>
    <lineage>
        <taxon>Bacteria</taxon>
        <taxon>Pseudomonadati</taxon>
        <taxon>Pseudomonadota</taxon>
        <taxon>Alphaproteobacteria</taxon>
        <taxon>Sphingomonadales</taxon>
        <taxon>Sphingomonadaceae</taxon>
        <taxon>Sphingobium</taxon>
    </lineage>
</organism>
<dbReference type="InterPro" id="IPR009056">
    <property type="entry name" value="Cyt_c-like_dom"/>
</dbReference>
<dbReference type="Gene3D" id="1.10.760.10">
    <property type="entry name" value="Cytochrome c-like domain"/>
    <property type="match status" value="1"/>
</dbReference>
<evidence type="ECO:0000313" key="7">
    <source>
        <dbReference type="EMBL" id="MFD1104640.1"/>
    </source>
</evidence>
<protein>
    <submittedName>
        <fullName evidence="7">C-type cytochrome</fullName>
    </submittedName>
</protein>
<evidence type="ECO:0000256" key="5">
    <source>
        <dbReference type="SAM" id="SignalP"/>
    </source>
</evidence>
<evidence type="ECO:0000256" key="2">
    <source>
        <dbReference type="ARBA" id="ARBA00022723"/>
    </source>
</evidence>
<dbReference type="SUPFAM" id="SSF46626">
    <property type="entry name" value="Cytochrome c"/>
    <property type="match status" value="1"/>
</dbReference>
<dbReference type="Proteomes" id="UP001597203">
    <property type="component" value="Unassembled WGS sequence"/>
</dbReference>
<keyword evidence="8" id="KW-1185">Reference proteome</keyword>
<evidence type="ECO:0000256" key="3">
    <source>
        <dbReference type="ARBA" id="ARBA00023004"/>
    </source>
</evidence>
<feature type="domain" description="Cytochrome c" evidence="6">
    <location>
        <begin position="35"/>
        <end position="115"/>
    </location>
</feature>
<keyword evidence="1 4" id="KW-0349">Heme</keyword>
<name>A0ABW3NZ94_9SPHN</name>
<comment type="caution">
    <text evidence="7">The sequence shown here is derived from an EMBL/GenBank/DDBJ whole genome shotgun (WGS) entry which is preliminary data.</text>
</comment>
<dbReference type="EMBL" id="JBHTLS010000108">
    <property type="protein sequence ID" value="MFD1104640.1"/>
    <property type="molecule type" value="Genomic_DNA"/>
</dbReference>
<keyword evidence="2 4" id="KW-0479">Metal-binding</keyword>
<evidence type="ECO:0000256" key="4">
    <source>
        <dbReference type="PROSITE-ProRule" id="PRU00433"/>
    </source>
</evidence>
<feature type="signal peptide" evidence="5">
    <location>
        <begin position="1"/>
        <end position="26"/>
    </location>
</feature>
<dbReference type="PROSITE" id="PS51257">
    <property type="entry name" value="PROKAR_LIPOPROTEIN"/>
    <property type="match status" value="1"/>
</dbReference>
<dbReference type="InterPro" id="IPR036909">
    <property type="entry name" value="Cyt_c-like_dom_sf"/>
</dbReference>
<dbReference type="RefSeq" id="WP_380910066.1">
    <property type="nucleotide sequence ID" value="NZ_JBHTLS010000108.1"/>
</dbReference>
<gene>
    <name evidence="7" type="ORF">ACFQ24_07105</name>
</gene>
<keyword evidence="5" id="KW-0732">Signal</keyword>
<reference evidence="8" key="1">
    <citation type="journal article" date="2019" name="Int. J. Syst. Evol. Microbiol.">
        <title>The Global Catalogue of Microorganisms (GCM) 10K type strain sequencing project: providing services to taxonomists for standard genome sequencing and annotation.</title>
        <authorList>
            <consortium name="The Broad Institute Genomics Platform"/>
            <consortium name="The Broad Institute Genome Sequencing Center for Infectious Disease"/>
            <person name="Wu L."/>
            <person name="Ma J."/>
        </authorList>
    </citation>
    <scope>NUCLEOTIDE SEQUENCE [LARGE SCALE GENOMIC DNA]</scope>
    <source>
        <strain evidence="8">CCUG 54329</strain>
    </source>
</reference>
<keyword evidence="3 4" id="KW-0408">Iron</keyword>
<evidence type="ECO:0000259" key="6">
    <source>
        <dbReference type="PROSITE" id="PS51007"/>
    </source>
</evidence>
<proteinExistence type="predicted"/>
<dbReference type="PROSITE" id="PS51007">
    <property type="entry name" value="CYTC"/>
    <property type="match status" value="1"/>
</dbReference>